<keyword evidence="2" id="KW-1185">Reference proteome</keyword>
<dbReference type="RefSeq" id="WP_090187536.1">
    <property type="nucleotide sequence ID" value="NZ_CP072991.1"/>
</dbReference>
<dbReference type="Proteomes" id="UP000199550">
    <property type="component" value="Unassembled WGS sequence"/>
</dbReference>
<proteinExistence type="predicted"/>
<dbReference type="EMBL" id="FOTF01000006">
    <property type="protein sequence ID" value="SFL02472.1"/>
    <property type="molecule type" value="Genomic_DNA"/>
</dbReference>
<evidence type="ECO:0000313" key="2">
    <source>
        <dbReference type="Proteomes" id="UP000199550"/>
    </source>
</evidence>
<dbReference type="OrthoDB" id="7651906at2"/>
<dbReference type="AlphaFoldDB" id="A0A1I4E9N4"/>
<protein>
    <submittedName>
        <fullName evidence="1">Uncharacterized protein</fullName>
    </submittedName>
</protein>
<name>A0A1I4E9N4_9RHOB</name>
<reference evidence="1 2" key="1">
    <citation type="submission" date="2016-10" db="EMBL/GenBank/DDBJ databases">
        <authorList>
            <person name="de Groot N.N."/>
        </authorList>
    </citation>
    <scope>NUCLEOTIDE SEQUENCE [LARGE SCALE GENOMIC DNA]</scope>
    <source>
        <strain evidence="1 2">DSM 16199</strain>
    </source>
</reference>
<evidence type="ECO:0000313" key="1">
    <source>
        <dbReference type="EMBL" id="SFL02472.1"/>
    </source>
</evidence>
<organism evidence="1 2">
    <name type="scientific">Loktanella salsilacus</name>
    <dbReference type="NCBI Taxonomy" id="195913"/>
    <lineage>
        <taxon>Bacteria</taxon>
        <taxon>Pseudomonadati</taxon>
        <taxon>Pseudomonadota</taxon>
        <taxon>Alphaproteobacteria</taxon>
        <taxon>Rhodobacterales</taxon>
        <taxon>Roseobacteraceae</taxon>
        <taxon>Loktanella</taxon>
    </lineage>
</organism>
<gene>
    <name evidence="1" type="ORF">SAMN04488004_106128</name>
</gene>
<dbReference type="STRING" id="195913.SAMN04488004_106128"/>
<accession>A0A1I4E9N4</accession>
<sequence>MTEPDDAAPFGRAEALARVRELAGFYTALKATFLEQLGLIGGPGGLPSKAHAVKLAELQATHVHLLKAEEQFIEKFGQGTDDADINHDDIRDDIGRRLDRIRAARTEGGVFSRAERPGTAGPAASV</sequence>